<proteinExistence type="predicted"/>
<evidence type="ECO:0000256" key="1">
    <source>
        <dbReference type="ARBA" id="ARBA00022475"/>
    </source>
</evidence>
<keyword evidence="5" id="KW-0464">Manganese</keyword>
<dbReference type="OrthoDB" id="9773199at2"/>
<dbReference type="AlphaFoldDB" id="A0A1G9JWA6"/>
<name>A0A1G9JWA6_9ACTN</name>
<sequence length="296" mass="34582">MQRLTEAYKEARVEMIDDTSRYIIMSDCHRGDGALSDEFLKNKNTFTAAMDYYWKNGFTYVEAGDGDELWEHESYKHIIRANRAVWEQLLPFHHAGRMIRMWGNHDLVLKDPAYVREHLWTTTSPETGEEEPFFDGLEAVESVVFRHKETGQDILLVHGHQGDFPNDQAWRLSRFMMRAFWRYAHAFGFRSPTSPVANSYKRHKVERNYVKWIRQNRISLICGHTHREKFPRAGAMPYFNSGSCVYPSHITGLEIADGTIALVRWRVDPNEDAVLQVTRRVVAGPEPLSKFDLRHH</sequence>
<accession>A0A1G9JWA6</accession>
<dbReference type="InterPro" id="IPR043461">
    <property type="entry name" value="LpxH-like"/>
</dbReference>
<keyword evidence="3" id="KW-0479">Metal-binding</keyword>
<dbReference type="Gene3D" id="3.60.21.10">
    <property type="match status" value="1"/>
</dbReference>
<keyword evidence="1" id="KW-1003">Cell membrane</keyword>
<evidence type="ECO:0000256" key="3">
    <source>
        <dbReference type="ARBA" id="ARBA00022723"/>
    </source>
</evidence>
<dbReference type="STRING" id="686624.SAMN04488242_1490"/>
<protein>
    <submittedName>
        <fullName evidence="7">UDP-2,3-diacylglucosamine pyrophosphatase LpxH</fullName>
    </submittedName>
</protein>
<evidence type="ECO:0000256" key="2">
    <source>
        <dbReference type="ARBA" id="ARBA00022519"/>
    </source>
</evidence>
<evidence type="ECO:0000259" key="6">
    <source>
        <dbReference type="Pfam" id="PF00149"/>
    </source>
</evidence>
<evidence type="ECO:0000313" key="8">
    <source>
        <dbReference type="Proteomes" id="UP000199475"/>
    </source>
</evidence>
<dbReference type="GO" id="GO:0016020">
    <property type="term" value="C:membrane"/>
    <property type="evidence" value="ECO:0007669"/>
    <property type="project" value="GOC"/>
</dbReference>
<gene>
    <name evidence="7" type="ORF">SAMN04488242_1490</name>
</gene>
<dbReference type="GO" id="GO:0008758">
    <property type="term" value="F:UDP-2,3-diacylglucosamine hydrolase activity"/>
    <property type="evidence" value="ECO:0007669"/>
    <property type="project" value="TreeGrafter"/>
</dbReference>
<evidence type="ECO:0000313" key="7">
    <source>
        <dbReference type="EMBL" id="SDL41465.1"/>
    </source>
</evidence>
<dbReference type="InterPro" id="IPR029052">
    <property type="entry name" value="Metallo-depent_PP-like"/>
</dbReference>
<dbReference type="Proteomes" id="UP000199475">
    <property type="component" value="Unassembled WGS sequence"/>
</dbReference>
<dbReference type="EMBL" id="FNGP01000002">
    <property type="protein sequence ID" value="SDL41465.1"/>
    <property type="molecule type" value="Genomic_DNA"/>
</dbReference>
<keyword evidence="8" id="KW-1185">Reference proteome</keyword>
<organism evidence="7 8">
    <name type="scientific">Tessaracoccus oleiagri</name>
    <dbReference type="NCBI Taxonomy" id="686624"/>
    <lineage>
        <taxon>Bacteria</taxon>
        <taxon>Bacillati</taxon>
        <taxon>Actinomycetota</taxon>
        <taxon>Actinomycetes</taxon>
        <taxon>Propionibacteriales</taxon>
        <taxon>Propionibacteriaceae</taxon>
        <taxon>Tessaracoccus</taxon>
    </lineage>
</organism>
<evidence type="ECO:0000256" key="5">
    <source>
        <dbReference type="ARBA" id="ARBA00023211"/>
    </source>
</evidence>
<evidence type="ECO:0000256" key="4">
    <source>
        <dbReference type="ARBA" id="ARBA00023136"/>
    </source>
</evidence>
<dbReference type="GO" id="GO:0009245">
    <property type="term" value="P:lipid A biosynthetic process"/>
    <property type="evidence" value="ECO:0007669"/>
    <property type="project" value="TreeGrafter"/>
</dbReference>
<dbReference type="SUPFAM" id="SSF56300">
    <property type="entry name" value="Metallo-dependent phosphatases"/>
    <property type="match status" value="1"/>
</dbReference>
<keyword evidence="4" id="KW-0472">Membrane</keyword>
<dbReference type="PANTHER" id="PTHR34990">
    <property type="entry name" value="UDP-2,3-DIACYLGLUCOSAMINE HYDROLASE-RELATED"/>
    <property type="match status" value="1"/>
</dbReference>
<feature type="domain" description="Calcineurin-like phosphoesterase" evidence="6">
    <location>
        <begin position="21"/>
        <end position="227"/>
    </location>
</feature>
<dbReference type="InterPro" id="IPR004843">
    <property type="entry name" value="Calcineurin-like_PHP"/>
</dbReference>
<keyword evidence="2" id="KW-0997">Cell inner membrane</keyword>
<dbReference type="PANTHER" id="PTHR34990:SF2">
    <property type="entry name" value="BLL8164 PROTEIN"/>
    <property type="match status" value="1"/>
</dbReference>
<dbReference type="RefSeq" id="WP_143008239.1">
    <property type="nucleotide sequence ID" value="NZ_FNGP01000002.1"/>
</dbReference>
<dbReference type="Pfam" id="PF00149">
    <property type="entry name" value="Metallophos"/>
    <property type="match status" value="1"/>
</dbReference>
<reference evidence="7 8" key="1">
    <citation type="submission" date="2016-10" db="EMBL/GenBank/DDBJ databases">
        <authorList>
            <person name="de Groot N.N."/>
        </authorList>
    </citation>
    <scope>NUCLEOTIDE SEQUENCE [LARGE SCALE GENOMIC DNA]</scope>
    <source>
        <strain evidence="7 8">CGMCC 1.9159</strain>
    </source>
</reference>